<organism evidence="2 3">
    <name type="scientific">Mycena metata</name>
    <dbReference type="NCBI Taxonomy" id="1033252"/>
    <lineage>
        <taxon>Eukaryota</taxon>
        <taxon>Fungi</taxon>
        <taxon>Dikarya</taxon>
        <taxon>Basidiomycota</taxon>
        <taxon>Agaricomycotina</taxon>
        <taxon>Agaricomycetes</taxon>
        <taxon>Agaricomycetidae</taxon>
        <taxon>Agaricales</taxon>
        <taxon>Marasmiineae</taxon>
        <taxon>Mycenaceae</taxon>
        <taxon>Mycena</taxon>
    </lineage>
</organism>
<feature type="compositionally biased region" description="Polar residues" evidence="1">
    <location>
        <begin position="125"/>
        <end position="157"/>
    </location>
</feature>
<reference evidence="2" key="1">
    <citation type="submission" date="2023-03" db="EMBL/GenBank/DDBJ databases">
        <title>Massive genome expansion in bonnet fungi (Mycena s.s.) driven by repeated elements and novel gene families across ecological guilds.</title>
        <authorList>
            <consortium name="Lawrence Berkeley National Laboratory"/>
            <person name="Harder C.B."/>
            <person name="Miyauchi S."/>
            <person name="Viragh M."/>
            <person name="Kuo A."/>
            <person name="Thoen E."/>
            <person name="Andreopoulos B."/>
            <person name="Lu D."/>
            <person name="Skrede I."/>
            <person name="Drula E."/>
            <person name="Henrissat B."/>
            <person name="Morin E."/>
            <person name="Kohler A."/>
            <person name="Barry K."/>
            <person name="LaButti K."/>
            <person name="Morin E."/>
            <person name="Salamov A."/>
            <person name="Lipzen A."/>
            <person name="Mereny Z."/>
            <person name="Hegedus B."/>
            <person name="Baldrian P."/>
            <person name="Stursova M."/>
            <person name="Weitz H."/>
            <person name="Taylor A."/>
            <person name="Grigoriev I.V."/>
            <person name="Nagy L.G."/>
            <person name="Martin F."/>
            <person name="Kauserud H."/>
        </authorList>
    </citation>
    <scope>NUCLEOTIDE SEQUENCE</scope>
    <source>
        <strain evidence="2">CBHHK182m</strain>
    </source>
</reference>
<dbReference type="EMBL" id="JARKIB010000328">
    <property type="protein sequence ID" value="KAJ7714282.1"/>
    <property type="molecule type" value="Genomic_DNA"/>
</dbReference>
<name>A0AAD7H7H5_9AGAR</name>
<gene>
    <name evidence="2" type="ORF">B0H16DRAFT_1808221</name>
</gene>
<comment type="caution">
    <text evidence="2">The sequence shown here is derived from an EMBL/GenBank/DDBJ whole genome shotgun (WGS) entry which is preliminary data.</text>
</comment>
<sequence>MGAKSDDEPVEVSGPTPVKRKRLQRRAVDSDEEVPVLDGDDSSPFSMYSKTSGLKSGLLGPPLQTRSSTIATTADNVLKNTLPSKKRRRKNKSIERTSDGTGDALPVATKDRAISWSPTPPPGWRSSNPTEHSATGKSAISAEGQTVRSESPIGTESTLTVEAATRPETTMDTSTVAHPTLLSGSIKQASPPENIMDTRMDRMEFMFQAQNAQLQQLMTMMATREAPTGPAAIDTSGPLDSPFKEGKPAARGSVAENKPIAAIVICDCVALNRDGWQSSDAPQTPKRPQDKGKARAQASDDDLNIPDDFKGLEFDIISVFSPKKNKSGVNAAEDPAASQTNPDSSPSPPKNKKKVVYSDVIYPRVKYNDKQPCEVFKAELQDPLLARVYAKAPNLPEYGKLIPTYDPGAQRDPAGSIGGRLSFSIWPNVMSNANAVTILHAVSVVSHGFHVNGSLANPNDMCVMPLPGIKSYQIIGRDERPAVFMSAGMCTESHIVTPEGSTSSSPRYTKSVGLIMHNLHYERFVQFCLICLSQRLLRTSIRNRALLIQTMLSPLEGTGKDQQKAMKKANKLTKYFDSPGGSTSTAAHTSGPTPAWVPGVSYPDKFKLEYNDDIPAYDARSILFNFQSDLARLSKLKPWEGEVPVGAFIVVGHSVSTYKGSANGEKVWHLGNNLLWVVVCGTTDDDESEGDSEAGSVE</sequence>
<evidence type="ECO:0000313" key="2">
    <source>
        <dbReference type="EMBL" id="KAJ7714282.1"/>
    </source>
</evidence>
<feature type="compositionally biased region" description="Polar residues" evidence="1">
    <location>
        <begin position="64"/>
        <end position="83"/>
    </location>
</feature>
<feature type="compositionally biased region" description="Acidic residues" evidence="1">
    <location>
        <begin position="30"/>
        <end position="41"/>
    </location>
</feature>
<evidence type="ECO:0000256" key="1">
    <source>
        <dbReference type="SAM" id="MobiDB-lite"/>
    </source>
</evidence>
<accession>A0AAD7H7H5</accession>
<dbReference type="AlphaFoldDB" id="A0AAD7H7H5"/>
<dbReference type="Proteomes" id="UP001215598">
    <property type="component" value="Unassembled WGS sequence"/>
</dbReference>
<feature type="region of interest" description="Disordered" evidence="1">
    <location>
        <begin position="325"/>
        <end position="353"/>
    </location>
</feature>
<protein>
    <submittedName>
        <fullName evidence="2">Uncharacterized protein</fullName>
    </submittedName>
</protein>
<keyword evidence="3" id="KW-1185">Reference proteome</keyword>
<proteinExistence type="predicted"/>
<evidence type="ECO:0000313" key="3">
    <source>
        <dbReference type="Proteomes" id="UP001215598"/>
    </source>
</evidence>
<feature type="compositionally biased region" description="Low complexity" evidence="1">
    <location>
        <begin position="49"/>
        <end position="63"/>
    </location>
</feature>
<feature type="region of interest" description="Disordered" evidence="1">
    <location>
        <begin position="276"/>
        <end position="306"/>
    </location>
</feature>
<feature type="region of interest" description="Disordered" evidence="1">
    <location>
        <begin position="1"/>
        <end position="157"/>
    </location>
</feature>